<accession>A0ABN2T1S0</accession>
<proteinExistence type="predicted"/>
<comment type="caution">
    <text evidence="1">The sequence shown here is derived from an EMBL/GenBank/DDBJ whole genome shotgun (WGS) entry which is preliminary data.</text>
</comment>
<sequence length="51" mass="5618">MYELGVVVHERSAWIRHMLTPKQPDMGTCLSDVLPTGLRDFPGQAPANANP</sequence>
<dbReference type="EMBL" id="BAAAQM010000058">
    <property type="protein sequence ID" value="GAA1996669.1"/>
    <property type="molecule type" value="Genomic_DNA"/>
</dbReference>
<organism evidence="1 2">
    <name type="scientific">Catenulispora subtropica</name>
    <dbReference type="NCBI Taxonomy" id="450798"/>
    <lineage>
        <taxon>Bacteria</taxon>
        <taxon>Bacillati</taxon>
        <taxon>Actinomycetota</taxon>
        <taxon>Actinomycetes</taxon>
        <taxon>Catenulisporales</taxon>
        <taxon>Catenulisporaceae</taxon>
        <taxon>Catenulispora</taxon>
    </lineage>
</organism>
<protein>
    <submittedName>
        <fullName evidence="1">Uncharacterized protein</fullName>
    </submittedName>
</protein>
<keyword evidence="2" id="KW-1185">Reference proteome</keyword>
<reference evidence="1 2" key="1">
    <citation type="journal article" date="2019" name="Int. J. Syst. Evol. Microbiol.">
        <title>The Global Catalogue of Microorganisms (GCM) 10K type strain sequencing project: providing services to taxonomists for standard genome sequencing and annotation.</title>
        <authorList>
            <consortium name="The Broad Institute Genomics Platform"/>
            <consortium name="The Broad Institute Genome Sequencing Center for Infectious Disease"/>
            <person name="Wu L."/>
            <person name="Ma J."/>
        </authorList>
    </citation>
    <scope>NUCLEOTIDE SEQUENCE [LARGE SCALE GENOMIC DNA]</scope>
    <source>
        <strain evidence="1 2">JCM 16013</strain>
    </source>
</reference>
<gene>
    <name evidence="1" type="ORF">GCM10009838_72210</name>
</gene>
<dbReference type="Proteomes" id="UP001499854">
    <property type="component" value="Unassembled WGS sequence"/>
</dbReference>
<evidence type="ECO:0000313" key="2">
    <source>
        <dbReference type="Proteomes" id="UP001499854"/>
    </source>
</evidence>
<name>A0ABN2T1S0_9ACTN</name>
<evidence type="ECO:0000313" key="1">
    <source>
        <dbReference type="EMBL" id="GAA1996669.1"/>
    </source>
</evidence>